<dbReference type="AlphaFoldDB" id="A0A9P9EKL4"/>
<evidence type="ECO:0000313" key="3">
    <source>
        <dbReference type="Proteomes" id="UP000700596"/>
    </source>
</evidence>
<gene>
    <name evidence="2" type="ORF">B0J11DRAFT_37107</name>
</gene>
<protein>
    <submittedName>
        <fullName evidence="2">Uncharacterized protein</fullName>
    </submittedName>
</protein>
<sequence length="245" mass="26463">MRCDAVRCGDGETERAGLSRGVPKGVPEGFGKRRGRCSLSVGLATSRGENSCQLTNVKVQRVERGETLLLHPAAMTSCTLVAGQRRRMRDSERGSERREEKVAVSGVEGLGTGRRFWEVWVWDGAACCSGGPRRFKCRKSTPGESIQYAHTLLHTLRSTLLPNVRTAERRGGRGSRASSRGLGRAKEAQTPVLRARWSGCGCWMAQCGTQLHRRGRGGHDGHGQGHGQAQAQAQDGSRWSLGGGG</sequence>
<evidence type="ECO:0000313" key="2">
    <source>
        <dbReference type="EMBL" id="KAH7139193.1"/>
    </source>
</evidence>
<feature type="region of interest" description="Disordered" evidence="1">
    <location>
        <begin position="214"/>
        <end position="245"/>
    </location>
</feature>
<feature type="compositionally biased region" description="Low complexity" evidence="1">
    <location>
        <begin position="227"/>
        <end position="236"/>
    </location>
</feature>
<organism evidence="2 3">
    <name type="scientific">Dendryphion nanum</name>
    <dbReference type="NCBI Taxonomy" id="256645"/>
    <lineage>
        <taxon>Eukaryota</taxon>
        <taxon>Fungi</taxon>
        <taxon>Dikarya</taxon>
        <taxon>Ascomycota</taxon>
        <taxon>Pezizomycotina</taxon>
        <taxon>Dothideomycetes</taxon>
        <taxon>Pleosporomycetidae</taxon>
        <taxon>Pleosporales</taxon>
        <taxon>Torulaceae</taxon>
        <taxon>Dendryphion</taxon>
    </lineage>
</organism>
<evidence type="ECO:0000256" key="1">
    <source>
        <dbReference type="SAM" id="MobiDB-lite"/>
    </source>
</evidence>
<feature type="compositionally biased region" description="Basic and acidic residues" evidence="1">
    <location>
        <begin position="89"/>
        <end position="102"/>
    </location>
</feature>
<reference evidence="2" key="1">
    <citation type="journal article" date="2021" name="Nat. Commun.">
        <title>Genetic determinants of endophytism in the Arabidopsis root mycobiome.</title>
        <authorList>
            <person name="Mesny F."/>
            <person name="Miyauchi S."/>
            <person name="Thiergart T."/>
            <person name="Pickel B."/>
            <person name="Atanasova L."/>
            <person name="Karlsson M."/>
            <person name="Huettel B."/>
            <person name="Barry K.W."/>
            <person name="Haridas S."/>
            <person name="Chen C."/>
            <person name="Bauer D."/>
            <person name="Andreopoulos W."/>
            <person name="Pangilinan J."/>
            <person name="LaButti K."/>
            <person name="Riley R."/>
            <person name="Lipzen A."/>
            <person name="Clum A."/>
            <person name="Drula E."/>
            <person name="Henrissat B."/>
            <person name="Kohler A."/>
            <person name="Grigoriev I.V."/>
            <person name="Martin F.M."/>
            <person name="Hacquard S."/>
        </authorList>
    </citation>
    <scope>NUCLEOTIDE SEQUENCE</scope>
    <source>
        <strain evidence="2">MPI-CAGE-CH-0243</strain>
    </source>
</reference>
<feature type="region of interest" description="Disordered" evidence="1">
    <location>
        <begin position="84"/>
        <end position="103"/>
    </location>
</feature>
<accession>A0A9P9EKL4</accession>
<dbReference type="EMBL" id="JAGMWT010000001">
    <property type="protein sequence ID" value="KAH7139193.1"/>
    <property type="molecule type" value="Genomic_DNA"/>
</dbReference>
<proteinExistence type="predicted"/>
<dbReference type="Proteomes" id="UP000700596">
    <property type="component" value="Unassembled WGS sequence"/>
</dbReference>
<name>A0A9P9EKL4_9PLEO</name>
<keyword evidence="3" id="KW-1185">Reference proteome</keyword>
<comment type="caution">
    <text evidence="2">The sequence shown here is derived from an EMBL/GenBank/DDBJ whole genome shotgun (WGS) entry which is preliminary data.</text>
</comment>
<feature type="region of interest" description="Disordered" evidence="1">
    <location>
        <begin position="166"/>
        <end position="188"/>
    </location>
</feature>